<comment type="caution">
    <text evidence="1">The sequence shown here is derived from an EMBL/GenBank/DDBJ whole genome shotgun (WGS) entry which is preliminary data.</text>
</comment>
<dbReference type="InterPro" id="IPR018467">
    <property type="entry name" value="CCT_CS"/>
</dbReference>
<organism evidence="1 2">
    <name type="scientific">Solanum commersonii</name>
    <name type="common">Commerson's wild potato</name>
    <name type="synonym">Commerson's nightshade</name>
    <dbReference type="NCBI Taxonomy" id="4109"/>
    <lineage>
        <taxon>Eukaryota</taxon>
        <taxon>Viridiplantae</taxon>
        <taxon>Streptophyta</taxon>
        <taxon>Embryophyta</taxon>
        <taxon>Tracheophyta</taxon>
        <taxon>Spermatophyta</taxon>
        <taxon>Magnoliopsida</taxon>
        <taxon>eudicotyledons</taxon>
        <taxon>Gunneridae</taxon>
        <taxon>Pentapetalae</taxon>
        <taxon>asterids</taxon>
        <taxon>lamiids</taxon>
        <taxon>Solanales</taxon>
        <taxon>Solanaceae</taxon>
        <taxon>Solanoideae</taxon>
        <taxon>Solaneae</taxon>
        <taxon>Solanum</taxon>
    </lineage>
</organism>
<keyword evidence="2" id="KW-1185">Reference proteome</keyword>
<evidence type="ECO:0000313" key="2">
    <source>
        <dbReference type="Proteomes" id="UP000824120"/>
    </source>
</evidence>
<dbReference type="EMBL" id="JACXVP010000001">
    <property type="protein sequence ID" value="KAG5629347.1"/>
    <property type="molecule type" value="Genomic_DNA"/>
</dbReference>
<sequence length="109" mass="12514">MNVVSSKKPLFEETQSRDIFAVRRNSLLRFLEKRKERLCRGLENDMKIVLLTIGCNGKAVNFNVSSNKAKNILKFAENFKIKNVIPSKKQIICGNIMWRSTIGEEKLLA</sequence>
<reference evidence="1 2" key="1">
    <citation type="submission" date="2020-09" db="EMBL/GenBank/DDBJ databases">
        <title>De no assembly of potato wild relative species, Solanum commersonii.</title>
        <authorList>
            <person name="Cho K."/>
        </authorList>
    </citation>
    <scope>NUCLEOTIDE SEQUENCE [LARGE SCALE GENOMIC DNA]</scope>
    <source>
        <strain evidence="1">LZ3.2</strain>
        <tissue evidence="1">Leaf</tissue>
    </source>
</reference>
<protein>
    <submittedName>
        <fullName evidence="1">Uncharacterized protein</fullName>
    </submittedName>
</protein>
<dbReference type="Proteomes" id="UP000824120">
    <property type="component" value="Chromosome 1"/>
</dbReference>
<gene>
    <name evidence="1" type="ORF">H5410_001064</name>
</gene>
<proteinExistence type="predicted"/>
<accession>A0A9J6AYP5</accession>
<evidence type="ECO:0000313" key="1">
    <source>
        <dbReference type="EMBL" id="KAG5629347.1"/>
    </source>
</evidence>
<name>A0A9J6AYP5_SOLCO</name>
<dbReference type="Pfam" id="PF09425">
    <property type="entry name" value="Jas_motif"/>
    <property type="match status" value="1"/>
</dbReference>
<dbReference type="AlphaFoldDB" id="A0A9J6AYP5"/>